<name>A0A7W9NLW5_9PSEU</name>
<comment type="caution">
    <text evidence="1">The sequence shown here is derived from an EMBL/GenBank/DDBJ whole genome shotgun (WGS) entry which is preliminary data.</text>
</comment>
<dbReference type="SUPFAM" id="SSF142906">
    <property type="entry name" value="YjbR-like"/>
    <property type="match status" value="1"/>
</dbReference>
<dbReference type="Pfam" id="PF04237">
    <property type="entry name" value="YjbR"/>
    <property type="match status" value="1"/>
</dbReference>
<evidence type="ECO:0008006" key="3">
    <source>
        <dbReference type="Google" id="ProtNLM"/>
    </source>
</evidence>
<organism evidence="1 2">
    <name type="scientific">Kutzneria kofuensis</name>
    <dbReference type="NCBI Taxonomy" id="103725"/>
    <lineage>
        <taxon>Bacteria</taxon>
        <taxon>Bacillati</taxon>
        <taxon>Actinomycetota</taxon>
        <taxon>Actinomycetes</taxon>
        <taxon>Pseudonocardiales</taxon>
        <taxon>Pseudonocardiaceae</taxon>
        <taxon>Kutzneria</taxon>
    </lineage>
</organism>
<dbReference type="EMBL" id="JACHIR010000005">
    <property type="protein sequence ID" value="MBB5898042.1"/>
    <property type="molecule type" value="Genomic_DNA"/>
</dbReference>
<reference evidence="1 2" key="1">
    <citation type="submission" date="2020-08" db="EMBL/GenBank/DDBJ databases">
        <title>Sequencing the genomes of 1000 actinobacteria strains.</title>
        <authorList>
            <person name="Klenk H.-P."/>
        </authorList>
    </citation>
    <scope>NUCLEOTIDE SEQUENCE [LARGE SCALE GENOMIC DNA]</scope>
    <source>
        <strain evidence="1 2">DSM 43851</strain>
    </source>
</reference>
<sequence length="114" mass="12939">MATVADIRAVTASLPRSEERVVRDRVKFRVGRLVYIALSPDETTMGFAYPKEYREALVAAEPHKFQLPRPSDMRYNWIHATLDELDADELTELVINAWTMCVPKRVAAAYLDAG</sequence>
<dbReference type="InterPro" id="IPR038056">
    <property type="entry name" value="YjbR-like_sf"/>
</dbReference>
<protein>
    <recommendedName>
        <fullName evidence="3">YjbR protein</fullName>
    </recommendedName>
</protein>
<gene>
    <name evidence="1" type="ORF">BJ998_009301</name>
</gene>
<dbReference type="Proteomes" id="UP000585638">
    <property type="component" value="Unassembled WGS sequence"/>
</dbReference>
<dbReference type="RefSeq" id="WP_184870509.1">
    <property type="nucleotide sequence ID" value="NZ_BAAAWY010000021.1"/>
</dbReference>
<evidence type="ECO:0000313" key="1">
    <source>
        <dbReference type="EMBL" id="MBB5898042.1"/>
    </source>
</evidence>
<proteinExistence type="predicted"/>
<dbReference type="InterPro" id="IPR058532">
    <property type="entry name" value="YjbR/MT2646/Rv2570-like"/>
</dbReference>
<evidence type="ECO:0000313" key="2">
    <source>
        <dbReference type="Proteomes" id="UP000585638"/>
    </source>
</evidence>
<dbReference type="AlphaFoldDB" id="A0A7W9NLW5"/>
<accession>A0A7W9NLW5</accession>
<keyword evidence="2" id="KW-1185">Reference proteome</keyword>